<dbReference type="SMART" id="SM00710">
    <property type="entry name" value="PbH1"/>
    <property type="match status" value="8"/>
</dbReference>
<reference evidence="2 3" key="1">
    <citation type="journal article" date="2003" name="Proc. Natl. Acad. Sci. U.S.A.">
        <title>Complete genome sequence of the marine planctomycete Pirellula sp. strain 1.</title>
        <authorList>
            <person name="Gloeckner F.O."/>
            <person name="Kube M."/>
            <person name="Bauer M."/>
            <person name="Teeling H."/>
            <person name="Lombardot T."/>
            <person name="Ludwig W."/>
            <person name="Gade D."/>
            <person name="Beck A."/>
            <person name="Borzym K."/>
            <person name="Heitmann K."/>
            <person name="Rabus R."/>
            <person name="Schlesner H."/>
            <person name="Amann R."/>
            <person name="Reinhardt R."/>
        </authorList>
    </citation>
    <scope>NUCLEOTIDE SEQUENCE [LARGE SCALE GENOMIC DNA]</scope>
    <source>
        <strain evidence="3">DSM 10527 / NCIMB 13988 / SH1</strain>
    </source>
</reference>
<feature type="domain" description="Right handed beta helix" evidence="1">
    <location>
        <begin position="464"/>
        <end position="574"/>
    </location>
</feature>
<dbReference type="InterPro" id="IPR022441">
    <property type="entry name" value="Para_beta_helix_rpt-2"/>
</dbReference>
<dbReference type="NCBIfam" id="TIGR03804">
    <property type="entry name" value="para_beta_helix"/>
    <property type="match status" value="1"/>
</dbReference>
<name>Q7UHJ3_RHOBA</name>
<proteinExistence type="predicted"/>
<keyword evidence="3" id="KW-1185">Reference proteome</keyword>
<dbReference type="AlphaFoldDB" id="Q7UHJ3"/>
<organism evidence="2 3">
    <name type="scientific">Rhodopirellula baltica (strain DSM 10527 / NCIMB 13988 / SH1)</name>
    <dbReference type="NCBI Taxonomy" id="243090"/>
    <lineage>
        <taxon>Bacteria</taxon>
        <taxon>Pseudomonadati</taxon>
        <taxon>Planctomycetota</taxon>
        <taxon>Planctomycetia</taxon>
        <taxon>Pirellulales</taxon>
        <taxon>Pirellulaceae</taxon>
        <taxon>Rhodopirellula</taxon>
    </lineage>
</organism>
<evidence type="ECO:0000259" key="1">
    <source>
        <dbReference type="Pfam" id="PF13229"/>
    </source>
</evidence>
<dbReference type="Gene3D" id="2.160.20.10">
    <property type="entry name" value="Single-stranded right-handed beta-helix, Pectin lyase-like"/>
    <property type="match status" value="3"/>
</dbReference>
<dbReference type="InterPro" id="IPR006626">
    <property type="entry name" value="PbH1"/>
</dbReference>
<sequence>MSERPITLVLRVSSNPTQESSTIGARGLDEQCDTLRIRCACRHECRTCSSKRRKVKGTTPLTQHFGPLYCLFAAVANNQEPRNRSQNRDANPNDHEAFRRRWLVKSPRETDPVTCKAKLNSFRFCLLILLAISMTEGDCCAAEPSADFYVSLEGRDNWSGTLAEPNDSQSDGPFATLTRARDAIRSSGENRAGDVLVLIRGGTYRLAKTVDFGLEDSGHPGSTVTYAAYPGETPVFSSGQAITDWKPVTTAPPGLPEKAFDKVKVANVSGRFHTLFDAEGMLPRARSRGFIPLKGGSRNELHFPAGRLKNWPNVEDIEIVVRPHHAWIVNILPLKSVDEQKQIARTSIDATYAMNPLHFLKTTNSCWVENALEELDEPGEWALNTQTGKLYLWPRNDSPILAPTLKELIRIEGKIDKEGPRDIPVTNLCLRGLTFTHGERFSIAPDDAGLQHDWDMHDKANALVRLRGTERCTIQQCHFAHSGGSAIRVDLHGRYNVIDSNVIEHMGGAGVLLCGYGPGTKDVNGGNVIFNNHIHHTGRIHSHSPGIMLWQSSENRVANNLVHNTPYTGIILSGCMTDFFRRQGRELGRTIRRHEIGSLPKNPKQEDVLPYLHTRGNQIERNEIHHAMEMLGDGNAIYIRGAGSGNVIRRNYIHHLVAPMIMQAAIRTDGGQRDTLIAENLIYKCTSQGILMKLNTRVENNIVADIIAPPRGYYLSVREGPLTGATIQRNIFYSSSDVCTFIDELPPGKGRTSEDRRGRALARSKDADTDHNIYYCASDPALGEQMLEKQRRDGVDTQSLAVDPLFVDPANGDFRLSLDSPALRLGFAGWDHTKAGLIKEDSSEHLQEPLQ</sequence>
<dbReference type="OrthoDB" id="9791852at2"/>
<dbReference type="SUPFAM" id="SSF51126">
    <property type="entry name" value="Pectin lyase-like"/>
    <property type="match status" value="2"/>
</dbReference>
<dbReference type="Pfam" id="PF13229">
    <property type="entry name" value="Beta_helix"/>
    <property type="match status" value="2"/>
</dbReference>
<dbReference type="PANTHER" id="PTHR36453">
    <property type="entry name" value="SECRETED PROTEIN-RELATED"/>
    <property type="match status" value="1"/>
</dbReference>
<dbReference type="EMBL" id="BX294156">
    <property type="protein sequence ID" value="CAD77977.1"/>
    <property type="molecule type" value="Genomic_DNA"/>
</dbReference>
<dbReference type="Proteomes" id="UP000001025">
    <property type="component" value="Chromosome"/>
</dbReference>
<protein>
    <recommendedName>
        <fullName evidence="1">Right handed beta helix domain-containing protein</fullName>
    </recommendedName>
</protein>
<dbReference type="InterPro" id="IPR012334">
    <property type="entry name" value="Pectin_lyas_fold"/>
</dbReference>
<evidence type="ECO:0000313" key="2">
    <source>
        <dbReference type="EMBL" id="CAD77977.1"/>
    </source>
</evidence>
<feature type="domain" description="Right handed beta helix" evidence="1">
    <location>
        <begin position="613"/>
        <end position="739"/>
    </location>
</feature>
<dbReference type="InParanoid" id="Q7UHJ3"/>
<dbReference type="PANTHER" id="PTHR36453:SF1">
    <property type="entry name" value="RIGHT HANDED BETA HELIX DOMAIN-CONTAINING PROTEIN"/>
    <property type="match status" value="1"/>
</dbReference>
<accession>Q7UHJ3</accession>
<dbReference type="EnsemblBacteria" id="CAD77977">
    <property type="protein sequence ID" value="CAD77977"/>
    <property type="gene ID" value="RB13162"/>
</dbReference>
<dbReference type="STRING" id="243090.RB13162"/>
<evidence type="ECO:0000313" key="3">
    <source>
        <dbReference type="Proteomes" id="UP000001025"/>
    </source>
</evidence>
<dbReference type="InterPro" id="IPR039448">
    <property type="entry name" value="Beta_helix"/>
</dbReference>
<dbReference type="KEGG" id="rba:RB13162"/>
<dbReference type="PATRIC" id="fig|243090.15.peg.6375"/>
<dbReference type="HOGENOM" id="CLU_022860_0_0_0"/>
<dbReference type="InterPro" id="IPR011050">
    <property type="entry name" value="Pectin_lyase_fold/virulence"/>
</dbReference>
<gene>
    <name evidence="2" type="ordered locus">RB13162</name>
</gene>
<dbReference type="eggNOG" id="COG3420">
    <property type="taxonomic scope" value="Bacteria"/>
</dbReference>